<keyword evidence="3" id="KW-1185">Reference proteome</keyword>
<organism evidence="2 3">
    <name type="scientific">Mytilus edulis</name>
    <name type="common">Blue mussel</name>
    <dbReference type="NCBI Taxonomy" id="6550"/>
    <lineage>
        <taxon>Eukaryota</taxon>
        <taxon>Metazoa</taxon>
        <taxon>Spiralia</taxon>
        <taxon>Lophotrochozoa</taxon>
        <taxon>Mollusca</taxon>
        <taxon>Bivalvia</taxon>
        <taxon>Autobranchia</taxon>
        <taxon>Pteriomorphia</taxon>
        <taxon>Mytilida</taxon>
        <taxon>Mytiloidea</taxon>
        <taxon>Mytilidae</taxon>
        <taxon>Mytilinae</taxon>
        <taxon>Mytilus</taxon>
    </lineage>
</organism>
<accession>A0A8S3RG22</accession>
<evidence type="ECO:0008006" key="4">
    <source>
        <dbReference type="Google" id="ProtNLM"/>
    </source>
</evidence>
<sequence>MVNYWLDQFLLLTLTYDYLSLVEGEQILNYSPYGVTWNKASSSCGINGLETMEEVLRRSDVLENQQFWIGKSSIFTPWIEMIDFLGTVVDSDNPGNCMTLCCGGCARGSTQSHMFEARNCKAKDFTTVARCEDRTSSYWGATQNEGAMFCESKQQLLLPSTFCHETGNTKFSGILAWTNVIREHITECFKTNCSTKPLMCPAGVINIINGNQIFKKIEMACNETLQWFICRSDQSSNTDHVLFTTMSSSGMTQKQIIENQGNTEKTIVKSMSDTYLNYIL</sequence>
<reference evidence="2" key="1">
    <citation type="submission" date="2021-03" db="EMBL/GenBank/DDBJ databases">
        <authorList>
            <person name="Bekaert M."/>
        </authorList>
    </citation>
    <scope>NUCLEOTIDE SEQUENCE</scope>
</reference>
<dbReference type="EMBL" id="CAJPWZ010001072">
    <property type="protein sequence ID" value="CAG2207162.1"/>
    <property type="molecule type" value="Genomic_DNA"/>
</dbReference>
<proteinExistence type="predicted"/>
<evidence type="ECO:0000313" key="2">
    <source>
        <dbReference type="EMBL" id="CAG2207162.1"/>
    </source>
</evidence>
<evidence type="ECO:0000313" key="3">
    <source>
        <dbReference type="Proteomes" id="UP000683360"/>
    </source>
</evidence>
<dbReference type="AlphaFoldDB" id="A0A8S3RG22"/>
<feature type="chain" id="PRO_5035729531" description="C-type lectin domain-containing protein" evidence="1">
    <location>
        <begin position="25"/>
        <end position="280"/>
    </location>
</feature>
<comment type="caution">
    <text evidence="2">The sequence shown here is derived from an EMBL/GenBank/DDBJ whole genome shotgun (WGS) entry which is preliminary data.</text>
</comment>
<protein>
    <recommendedName>
        <fullName evidence="4">C-type lectin domain-containing protein</fullName>
    </recommendedName>
</protein>
<gene>
    <name evidence="2" type="ORF">MEDL_21462</name>
</gene>
<dbReference type="Proteomes" id="UP000683360">
    <property type="component" value="Unassembled WGS sequence"/>
</dbReference>
<keyword evidence="1" id="KW-0732">Signal</keyword>
<name>A0A8S3RG22_MYTED</name>
<dbReference type="OrthoDB" id="6189326at2759"/>
<feature type="signal peptide" evidence="1">
    <location>
        <begin position="1"/>
        <end position="24"/>
    </location>
</feature>
<evidence type="ECO:0000256" key="1">
    <source>
        <dbReference type="SAM" id="SignalP"/>
    </source>
</evidence>